<dbReference type="EMBL" id="JBHTCQ010000003">
    <property type="protein sequence ID" value="MFC7406582.1"/>
    <property type="molecule type" value="Genomic_DNA"/>
</dbReference>
<dbReference type="PANTHER" id="PTHR44688:SF16">
    <property type="entry name" value="DNA-BINDING TRANSCRIPTIONAL ACTIVATOR DEVR_DOSR"/>
    <property type="match status" value="1"/>
</dbReference>
<dbReference type="RefSeq" id="WP_382396107.1">
    <property type="nucleotide sequence ID" value="NZ_JBHTCQ010000003.1"/>
</dbReference>
<organism evidence="5 6">
    <name type="scientific">Georgenia alba</name>
    <dbReference type="NCBI Taxonomy" id="2233858"/>
    <lineage>
        <taxon>Bacteria</taxon>
        <taxon>Bacillati</taxon>
        <taxon>Actinomycetota</taxon>
        <taxon>Actinomycetes</taxon>
        <taxon>Micrococcales</taxon>
        <taxon>Bogoriellaceae</taxon>
        <taxon>Georgenia</taxon>
    </lineage>
</organism>
<dbReference type="Proteomes" id="UP001596455">
    <property type="component" value="Unassembled WGS sequence"/>
</dbReference>
<dbReference type="InterPro" id="IPR000792">
    <property type="entry name" value="Tscrpt_reg_LuxR_C"/>
</dbReference>
<dbReference type="PANTHER" id="PTHR44688">
    <property type="entry name" value="DNA-BINDING TRANSCRIPTIONAL ACTIVATOR DEVR_DOSR"/>
    <property type="match status" value="1"/>
</dbReference>
<evidence type="ECO:0000313" key="5">
    <source>
        <dbReference type="EMBL" id="MFC7406582.1"/>
    </source>
</evidence>
<dbReference type="SMART" id="SM00421">
    <property type="entry name" value="HTH_LUXR"/>
    <property type="match status" value="1"/>
</dbReference>
<keyword evidence="6" id="KW-1185">Reference proteome</keyword>
<evidence type="ECO:0000259" key="4">
    <source>
        <dbReference type="PROSITE" id="PS50043"/>
    </source>
</evidence>
<dbReference type="Gene3D" id="1.10.10.10">
    <property type="entry name" value="Winged helix-like DNA-binding domain superfamily/Winged helix DNA-binding domain"/>
    <property type="match status" value="1"/>
</dbReference>
<feature type="domain" description="HTH luxR-type" evidence="4">
    <location>
        <begin position="736"/>
        <end position="801"/>
    </location>
</feature>
<accession>A0ABW2QF49</accession>
<keyword evidence="3" id="KW-0804">Transcription</keyword>
<dbReference type="Gene3D" id="3.40.50.300">
    <property type="entry name" value="P-loop containing nucleotide triphosphate hydrolases"/>
    <property type="match status" value="1"/>
</dbReference>
<dbReference type="InterPro" id="IPR027417">
    <property type="entry name" value="P-loop_NTPase"/>
</dbReference>
<dbReference type="SUPFAM" id="SSF46894">
    <property type="entry name" value="C-terminal effector domain of the bipartite response regulators"/>
    <property type="match status" value="1"/>
</dbReference>
<dbReference type="Pfam" id="PF13401">
    <property type="entry name" value="AAA_22"/>
    <property type="match status" value="1"/>
</dbReference>
<evidence type="ECO:0000313" key="6">
    <source>
        <dbReference type="Proteomes" id="UP001596455"/>
    </source>
</evidence>
<dbReference type="PROSITE" id="PS50043">
    <property type="entry name" value="HTH_LUXR_2"/>
    <property type="match status" value="1"/>
</dbReference>
<dbReference type="SUPFAM" id="SSF52540">
    <property type="entry name" value="P-loop containing nucleoside triphosphate hydrolases"/>
    <property type="match status" value="1"/>
</dbReference>
<reference evidence="6" key="1">
    <citation type="journal article" date="2019" name="Int. J. Syst. Evol. Microbiol.">
        <title>The Global Catalogue of Microorganisms (GCM) 10K type strain sequencing project: providing services to taxonomists for standard genome sequencing and annotation.</title>
        <authorList>
            <consortium name="The Broad Institute Genomics Platform"/>
            <consortium name="The Broad Institute Genome Sequencing Center for Infectious Disease"/>
            <person name="Wu L."/>
            <person name="Ma J."/>
        </authorList>
    </citation>
    <scope>NUCLEOTIDE SEQUENCE [LARGE SCALE GENOMIC DNA]</scope>
    <source>
        <strain evidence="6">JCM 1490</strain>
    </source>
</reference>
<dbReference type="InterPro" id="IPR036388">
    <property type="entry name" value="WH-like_DNA-bd_sf"/>
</dbReference>
<dbReference type="InterPro" id="IPR016032">
    <property type="entry name" value="Sig_transdc_resp-reg_C-effctor"/>
</dbReference>
<dbReference type="CDD" id="cd06170">
    <property type="entry name" value="LuxR_C_like"/>
    <property type="match status" value="1"/>
</dbReference>
<name>A0ABW2QF49_9MICO</name>
<gene>
    <name evidence="5" type="ORF">ACFQQL_15795</name>
</gene>
<sequence>MNGAARVSMARGKGLPRVPAGFAATERAAAALQGLPSLVVVHAPRGYGKTATVSAWLQRPDVPHHDVVWISLSGSVGSEAFWTELLMAVAGAAVQDGVSSAGGRTDGQAVELVHAVAGRRPLVVVVDGYDRVRDFDVDEELVELARSHEGLRIVLLTRSDRPAVSLARAAAPEGVVLEAGDLALSPASAAALAAATGSSLPDHAVARLADDLGGWPALVRVALPAARLDVDGEIVVDVEALAEYLRVVLAASDHGDVLLATALHESVTPEEVERLLEPSAVHVAHAVGRLVRWGLLRRQPDGSVTQPALLRAAVRLLLREEDPGRYRLLSAEAARAALAQGRPDDALEHALATQRTDLVAEVVEGAWPDLVRDGGSRLRTALRAIPTTALDTSSTTFALRHVAAEDPPRWFVEALQSGLPTDAAPGLGPLAGGDAPAMLLRLGHVLLGQADAVRACRAWFDAARHPSGGEEAREATAGVALAALLLGHARTADAWLERMRDTRVEGTPGPLEALATGVLPALAALDRLEDVPEVVAPPLPDALRWLETLGVYGRANRTLLFGGPDGVAVDVLAELEEYASLASSWPPMAGGLLTVTAVDLCIATEQLSRARRTVERAGYAAHDLVRAATARLALYTGDDAGSLELTGEAFALAPVRPRAAFKLAVVRAVAAHRTGDRALSREAAHLALGLAERTGLMRPLVLVPRHDLEEVLGELPGGPDVLARLDGAHTAFPFPEVARVEPLSLREKAVLRELASDRPLPVVARRLFVSESTVKTQVRSIYRKLGVHSRTAALERARLLGLLPGG</sequence>
<dbReference type="Pfam" id="PF00196">
    <property type="entry name" value="GerE"/>
    <property type="match status" value="1"/>
</dbReference>
<keyword evidence="1" id="KW-0805">Transcription regulation</keyword>
<dbReference type="InterPro" id="IPR049945">
    <property type="entry name" value="AAA_22"/>
</dbReference>
<proteinExistence type="predicted"/>
<protein>
    <submittedName>
        <fullName evidence="5">LuxR C-terminal-related transcriptional regulator</fullName>
    </submittedName>
</protein>
<keyword evidence="2" id="KW-0238">DNA-binding</keyword>
<evidence type="ECO:0000256" key="3">
    <source>
        <dbReference type="ARBA" id="ARBA00023163"/>
    </source>
</evidence>
<evidence type="ECO:0000256" key="1">
    <source>
        <dbReference type="ARBA" id="ARBA00023015"/>
    </source>
</evidence>
<comment type="caution">
    <text evidence="5">The sequence shown here is derived from an EMBL/GenBank/DDBJ whole genome shotgun (WGS) entry which is preliminary data.</text>
</comment>
<evidence type="ECO:0000256" key="2">
    <source>
        <dbReference type="ARBA" id="ARBA00023125"/>
    </source>
</evidence>